<dbReference type="InterPro" id="IPR009061">
    <property type="entry name" value="DNA-bd_dom_put_sf"/>
</dbReference>
<organism evidence="2 3">
    <name type="scientific">Niastella caeni</name>
    <dbReference type="NCBI Taxonomy" id="2569763"/>
    <lineage>
        <taxon>Bacteria</taxon>
        <taxon>Pseudomonadati</taxon>
        <taxon>Bacteroidota</taxon>
        <taxon>Chitinophagia</taxon>
        <taxon>Chitinophagales</taxon>
        <taxon>Chitinophagaceae</taxon>
        <taxon>Niastella</taxon>
    </lineage>
</organism>
<dbReference type="Pfam" id="PF12728">
    <property type="entry name" value="HTH_17"/>
    <property type="match status" value="1"/>
</dbReference>
<evidence type="ECO:0000259" key="1">
    <source>
        <dbReference type="Pfam" id="PF12728"/>
    </source>
</evidence>
<protein>
    <submittedName>
        <fullName evidence="2">Helix-turn-helix domain-containing protein</fullName>
    </submittedName>
</protein>
<accession>A0A4S8HCK8</accession>
<dbReference type="SUPFAM" id="SSF46955">
    <property type="entry name" value="Putative DNA-binding domain"/>
    <property type="match status" value="1"/>
</dbReference>
<dbReference type="OrthoDB" id="1524679at2"/>
<dbReference type="EMBL" id="STFF01000011">
    <property type="protein sequence ID" value="THU32543.1"/>
    <property type="molecule type" value="Genomic_DNA"/>
</dbReference>
<comment type="caution">
    <text evidence="2">The sequence shown here is derived from an EMBL/GenBank/DDBJ whole genome shotgun (WGS) entry which is preliminary data.</text>
</comment>
<evidence type="ECO:0000313" key="2">
    <source>
        <dbReference type="EMBL" id="THU32543.1"/>
    </source>
</evidence>
<reference evidence="2 3" key="1">
    <citation type="submission" date="2019-04" db="EMBL/GenBank/DDBJ databases">
        <title>Niastella caeni sp. nov., isolated from activated sludge.</title>
        <authorList>
            <person name="Sheng M."/>
        </authorList>
    </citation>
    <scope>NUCLEOTIDE SEQUENCE [LARGE SCALE GENOMIC DNA]</scope>
    <source>
        <strain evidence="2 3">HX-2-15</strain>
    </source>
</reference>
<gene>
    <name evidence="2" type="ORF">FAM09_27525</name>
</gene>
<dbReference type="AlphaFoldDB" id="A0A4S8HCK8"/>
<dbReference type="PANTHER" id="PTHR34585">
    <property type="match status" value="1"/>
</dbReference>
<feature type="domain" description="Helix-turn-helix" evidence="1">
    <location>
        <begin position="50"/>
        <end position="99"/>
    </location>
</feature>
<proteinExistence type="predicted"/>
<evidence type="ECO:0000313" key="3">
    <source>
        <dbReference type="Proteomes" id="UP000306918"/>
    </source>
</evidence>
<name>A0A4S8HCK8_9BACT</name>
<sequence length="113" mass="12730">MDSVGDIGKPRFVTLDQLVTISDLQAFKKELLLSIKNILSDANKQPVKKWLKSNEVKKIMNISTGTLQNLRANGTLPYTKVGGIIYYKLEDIEKVMESQKRIPGKNLRLNIGN</sequence>
<dbReference type="RefSeq" id="WP_136580385.1">
    <property type="nucleotide sequence ID" value="NZ_STFF01000011.1"/>
</dbReference>
<dbReference type="InterPro" id="IPR041657">
    <property type="entry name" value="HTH_17"/>
</dbReference>
<dbReference type="Proteomes" id="UP000306918">
    <property type="component" value="Unassembled WGS sequence"/>
</dbReference>
<keyword evidence="3" id="KW-1185">Reference proteome</keyword>
<dbReference type="PANTHER" id="PTHR34585:SF22">
    <property type="entry name" value="HELIX-TURN-HELIX DOMAIN-CONTAINING PROTEIN"/>
    <property type="match status" value="1"/>
</dbReference>